<dbReference type="RefSeq" id="WP_085254505.1">
    <property type="nucleotide sequence ID" value="NZ_AP022573.1"/>
</dbReference>
<sequence>MDTTSASVIGVNEAQTIKLGGWSVFLFLMLFGIGWGILGRNIPPYSPSLTAAEISAVFRDHAGPMRIGLALGAFSTTFLMTWAVALFRLLIHIERGGKILSYLQLMGGSLTAMVPLFACITWLTAAFRPEQDPNVVRMLYDLGWLIMDIGFGITIVQYVALGIIAIRDQRDVIIFPKWLGWLGIWIGTEFAVELVMPSFRAGPFAWDGLFAYWIPFFVPFAWMVMVAVCMIRGTDRLATPAVPPFERLGPEITRDQNA</sequence>
<evidence type="ECO:0008006" key="4">
    <source>
        <dbReference type="Google" id="ProtNLM"/>
    </source>
</evidence>
<name>A0AAJ3TWE3_9MYCO</name>
<keyword evidence="1" id="KW-0472">Membrane</keyword>
<reference evidence="2 3" key="1">
    <citation type="submission" date="2016-01" db="EMBL/GenBank/DDBJ databases">
        <title>The new phylogeny of the genus Mycobacterium.</title>
        <authorList>
            <person name="Tarcisio F."/>
            <person name="Conor M."/>
            <person name="Antonella G."/>
            <person name="Elisabetta G."/>
            <person name="Giulia F.S."/>
            <person name="Sara T."/>
            <person name="Anna F."/>
            <person name="Clotilde B."/>
            <person name="Roberto B."/>
            <person name="Veronica D.S."/>
            <person name="Fabio R."/>
            <person name="Monica P."/>
            <person name="Olivier J."/>
            <person name="Enrico T."/>
            <person name="Nicola S."/>
        </authorList>
    </citation>
    <scope>NUCLEOTIDE SEQUENCE [LARGE SCALE GENOMIC DNA]</scope>
    <source>
        <strain evidence="2 3">DSM 44616</strain>
    </source>
</reference>
<keyword evidence="3" id="KW-1185">Reference proteome</keyword>
<keyword evidence="1" id="KW-0812">Transmembrane</keyword>
<feature type="transmembrane region" description="Helical" evidence="1">
    <location>
        <begin position="67"/>
        <end position="90"/>
    </location>
</feature>
<feature type="transmembrane region" description="Helical" evidence="1">
    <location>
        <begin position="211"/>
        <end position="231"/>
    </location>
</feature>
<evidence type="ECO:0000256" key="1">
    <source>
        <dbReference type="SAM" id="Phobius"/>
    </source>
</evidence>
<feature type="transmembrane region" description="Helical" evidence="1">
    <location>
        <begin position="144"/>
        <end position="166"/>
    </location>
</feature>
<comment type="caution">
    <text evidence="2">The sequence shown here is derived from an EMBL/GenBank/DDBJ whole genome shotgun (WGS) entry which is preliminary data.</text>
</comment>
<proteinExistence type="predicted"/>
<organism evidence="2 3">
    <name type="scientific">Mycobacterium saskatchewanense</name>
    <dbReference type="NCBI Taxonomy" id="220927"/>
    <lineage>
        <taxon>Bacteria</taxon>
        <taxon>Bacillati</taxon>
        <taxon>Actinomycetota</taxon>
        <taxon>Actinomycetes</taxon>
        <taxon>Mycobacteriales</taxon>
        <taxon>Mycobacteriaceae</taxon>
        <taxon>Mycobacterium</taxon>
        <taxon>Mycobacterium simiae complex</taxon>
    </lineage>
</organism>
<dbReference type="Pfam" id="PF14329">
    <property type="entry name" value="DUF4386"/>
    <property type="match status" value="1"/>
</dbReference>
<dbReference type="InterPro" id="IPR025495">
    <property type="entry name" value="DUF4386"/>
</dbReference>
<dbReference type="Proteomes" id="UP000193387">
    <property type="component" value="Unassembled WGS sequence"/>
</dbReference>
<gene>
    <name evidence="2" type="ORF">AWC23_06520</name>
</gene>
<feature type="transmembrane region" description="Helical" evidence="1">
    <location>
        <begin position="102"/>
        <end position="124"/>
    </location>
</feature>
<evidence type="ECO:0000313" key="3">
    <source>
        <dbReference type="Proteomes" id="UP000193387"/>
    </source>
</evidence>
<feature type="transmembrane region" description="Helical" evidence="1">
    <location>
        <begin position="19"/>
        <end position="38"/>
    </location>
</feature>
<feature type="transmembrane region" description="Helical" evidence="1">
    <location>
        <begin position="178"/>
        <end position="199"/>
    </location>
</feature>
<keyword evidence="1" id="KW-1133">Transmembrane helix</keyword>
<dbReference type="AlphaFoldDB" id="A0AAJ3TWE3"/>
<protein>
    <recommendedName>
        <fullName evidence="4">DUF4386 domain-containing protein</fullName>
    </recommendedName>
</protein>
<evidence type="ECO:0000313" key="2">
    <source>
        <dbReference type="EMBL" id="ORW73729.1"/>
    </source>
</evidence>
<dbReference type="EMBL" id="LQPR01000013">
    <property type="protein sequence ID" value="ORW73729.1"/>
    <property type="molecule type" value="Genomic_DNA"/>
</dbReference>
<accession>A0AAJ3TWE3</accession>